<dbReference type="EMBL" id="WITC01000097">
    <property type="protein sequence ID" value="MQX17474.1"/>
    <property type="molecule type" value="Genomic_DNA"/>
</dbReference>
<sequence length="193" mass="20883">MSRFAGCYLATALLAVPAAAQIGNPAGLDADTRMAKPGVPALHQTNNQDRLFARLAAAGGMAEVELGKLAAGKTETEAVKEFANRMVTDHGTANDRLKQLAEASKMPLPEKLDAEHAAIRKRLQSLNGKAFDLAYIKAQIVDHQKASHLLQWEISSGEDAELQRYAAEILPRVLLHLEMARNIHDELAGVVTQ</sequence>
<proteinExistence type="predicted"/>
<accession>A0A6N7LL51</accession>
<feature type="signal peptide" evidence="1">
    <location>
        <begin position="1"/>
        <end position="20"/>
    </location>
</feature>
<keyword evidence="1" id="KW-0732">Signal</keyword>
<dbReference type="InterPro" id="IPR012347">
    <property type="entry name" value="Ferritin-like"/>
</dbReference>
<evidence type="ECO:0000313" key="3">
    <source>
        <dbReference type="EMBL" id="MQX17474.1"/>
    </source>
</evidence>
<evidence type="ECO:0000313" key="4">
    <source>
        <dbReference type="Proteomes" id="UP000439983"/>
    </source>
</evidence>
<protein>
    <submittedName>
        <fullName evidence="3">DUF4142 domain-containing protein</fullName>
    </submittedName>
</protein>
<evidence type="ECO:0000259" key="2">
    <source>
        <dbReference type="Pfam" id="PF13628"/>
    </source>
</evidence>
<name>A0A6N7LL51_SINTE</name>
<keyword evidence="4" id="KW-1185">Reference proteome</keyword>
<comment type="caution">
    <text evidence="3">The sequence shown here is derived from an EMBL/GenBank/DDBJ whole genome shotgun (WGS) entry which is preliminary data.</text>
</comment>
<dbReference type="PANTHER" id="PTHR38593">
    <property type="entry name" value="BLR2558 PROTEIN"/>
    <property type="match status" value="1"/>
</dbReference>
<dbReference type="Proteomes" id="UP000439983">
    <property type="component" value="Unassembled WGS sequence"/>
</dbReference>
<feature type="domain" description="DUF4142" evidence="2">
    <location>
        <begin position="48"/>
        <end position="183"/>
    </location>
</feature>
<dbReference type="PANTHER" id="PTHR38593:SF1">
    <property type="entry name" value="BLR2558 PROTEIN"/>
    <property type="match status" value="1"/>
</dbReference>
<dbReference type="OrthoDB" id="9101320at2"/>
<gene>
    <name evidence="3" type="ORF">GHK62_22790</name>
</gene>
<dbReference type="InterPro" id="IPR025419">
    <property type="entry name" value="DUF4142"/>
</dbReference>
<evidence type="ECO:0000256" key="1">
    <source>
        <dbReference type="SAM" id="SignalP"/>
    </source>
</evidence>
<dbReference type="RefSeq" id="WP_153441344.1">
    <property type="nucleotide sequence ID" value="NZ_CP121660.1"/>
</dbReference>
<dbReference type="AlphaFoldDB" id="A0A6N7LL51"/>
<organism evidence="3 4">
    <name type="scientific">Sinorhizobium terangae</name>
    <dbReference type="NCBI Taxonomy" id="110322"/>
    <lineage>
        <taxon>Bacteria</taxon>
        <taxon>Pseudomonadati</taxon>
        <taxon>Pseudomonadota</taxon>
        <taxon>Alphaproteobacteria</taxon>
        <taxon>Hyphomicrobiales</taxon>
        <taxon>Rhizobiaceae</taxon>
        <taxon>Sinorhizobium/Ensifer group</taxon>
        <taxon>Sinorhizobium</taxon>
    </lineage>
</organism>
<feature type="chain" id="PRO_5027059296" evidence="1">
    <location>
        <begin position="21"/>
        <end position="193"/>
    </location>
</feature>
<dbReference type="Gene3D" id="1.20.1260.10">
    <property type="match status" value="1"/>
</dbReference>
<reference evidence="3 4" key="1">
    <citation type="journal article" date="2013" name="Genome Biol.">
        <title>Comparative genomics of the core and accessory genomes of 48 Sinorhizobium strains comprising five genospecies.</title>
        <authorList>
            <person name="Sugawara M."/>
            <person name="Epstein B."/>
            <person name="Badgley B.D."/>
            <person name="Unno T."/>
            <person name="Xu L."/>
            <person name="Reese J."/>
            <person name="Gyaneshwar P."/>
            <person name="Denny R."/>
            <person name="Mudge J."/>
            <person name="Bharti A.K."/>
            <person name="Farmer A.D."/>
            <person name="May G.D."/>
            <person name="Woodward J.E."/>
            <person name="Medigue C."/>
            <person name="Vallenet D."/>
            <person name="Lajus A."/>
            <person name="Rouy Z."/>
            <person name="Martinez-Vaz B."/>
            <person name="Tiffin P."/>
            <person name="Young N.D."/>
            <person name="Sadowsky M.J."/>
        </authorList>
    </citation>
    <scope>NUCLEOTIDE SEQUENCE [LARGE SCALE GENOMIC DNA]</scope>
    <source>
        <strain evidence="3 4">USDA4894</strain>
    </source>
</reference>
<dbReference type="Pfam" id="PF13628">
    <property type="entry name" value="DUF4142"/>
    <property type="match status" value="1"/>
</dbReference>